<feature type="compositionally biased region" description="Polar residues" evidence="1">
    <location>
        <begin position="2220"/>
        <end position="2237"/>
    </location>
</feature>
<dbReference type="SMART" id="SM00306">
    <property type="entry name" value="HintN"/>
    <property type="match status" value="1"/>
</dbReference>
<dbReference type="PANTHER" id="PTHR32305:SF17">
    <property type="entry name" value="TRNA NUCLEASE WAPA"/>
    <property type="match status" value="1"/>
</dbReference>
<dbReference type="InterPro" id="IPR030934">
    <property type="entry name" value="Intein_C"/>
</dbReference>
<feature type="region of interest" description="Disordered" evidence="1">
    <location>
        <begin position="1043"/>
        <end position="1078"/>
    </location>
</feature>
<evidence type="ECO:0000259" key="2">
    <source>
        <dbReference type="SMART" id="SM00306"/>
    </source>
</evidence>
<dbReference type="GO" id="GO:0016539">
    <property type="term" value="P:intein-mediated protein splicing"/>
    <property type="evidence" value="ECO:0007669"/>
    <property type="project" value="InterPro"/>
</dbReference>
<name>A0A5J6HWA6_STRAD</name>
<feature type="region of interest" description="Disordered" evidence="1">
    <location>
        <begin position="1619"/>
        <end position="1656"/>
    </location>
</feature>
<feature type="domain" description="Hint" evidence="2">
    <location>
        <begin position="2036"/>
        <end position="2137"/>
    </location>
</feature>
<dbReference type="NCBIfam" id="TIGR01643">
    <property type="entry name" value="YD_repeat_2x"/>
    <property type="match status" value="2"/>
</dbReference>
<dbReference type="KEGG" id="salw:CP975_29475"/>
<dbReference type="InterPro" id="IPR006141">
    <property type="entry name" value="Intein_N"/>
</dbReference>
<dbReference type="InterPro" id="IPR022385">
    <property type="entry name" value="Rhs_assc_core"/>
</dbReference>
<feature type="compositionally biased region" description="Low complexity" evidence="1">
    <location>
        <begin position="48"/>
        <end position="62"/>
    </location>
</feature>
<dbReference type="NCBIfam" id="TIGR01443">
    <property type="entry name" value="intein_Cterm"/>
    <property type="match status" value="1"/>
</dbReference>
<protein>
    <submittedName>
        <fullName evidence="3">Sugar-binding protein</fullName>
    </submittedName>
</protein>
<proteinExistence type="predicted"/>
<dbReference type="NCBIfam" id="TIGR03696">
    <property type="entry name" value="Rhs_assc_core"/>
    <property type="match status" value="1"/>
</dbReference>
<dbReference type="Proteomes" id="UP000326553">
    <property type="component" value="Chromosome"/>
</dbReference>
<feature type="region of interest" description="Disordered" evidence="1">
    <location>
        <begin position="1"/>
        <end position="67"/>
    </location>
</feature>
<dbReference type="Gene3D" id="2.170.16.10">
    <property type="entry name" value="Hedgehog/Intein (Hint) domain"/>
    <property type="match status" value="1"/>
</dbReference>
<feature type="compositionally biased region" description="Basic and acidic residues" evidence="1">
    <location>
        <begin position="29"/>
        <end position="46"/>
    </location>
</feature>
<sequence length="2294" mass="247091">MVGTLLQAATTSTATADSGGRPGLPAAEKPVKGRDGARAEPRRTDHGPTTPARKPKAAWPRPGSAVVTVPDAAPKAAGAPKRAKGLPLSVGAPKAAAARSAGRSATKPRSAARGGVDARVLSRKAAERAGVNGLLFTLESGGGKADKAGTVQTKVDYSSFAEAFGGGYASRLTLVELPSCALEAPSKDKCRTGKPVRTVNDTEKQTLTANAVTLRASGPTVLAAVAEEGGKNSDYKATSLSPSAQWDTDLRTGDFSWSYDMPVPEVPGDLKPNVGLSYSSGSMDGRTGNTNNQASWVGDGFDLWPGYIERRYKGCADDGQKNADGNKPGDQCWDYDNAFITFNGKGGELVPVGDDEFKFQQDDGSRIKKLSSTSRGNGDNDGEYWRLTNPDGVRYYFGYNRLPGWKDGKATTDSAWTVPVFGNDSSEPCHKDSFAESWCQQAWRWNLDYVVDPRGNAIAYYYDEEKNSYGRNLKAEDDTPYTRGGSLEHIEYGLKSSSMYGDKPLAKVDFTTAERCIVDSKTDCKDIEKDAFYWYDTPWDLNCKAGSKCDKGRLAPSFFTRKRLTGVTTQVLKGDAYSKVDSWKLRHRWGKADVDYQLLLGSIERTGHTAEPAVTLPRTTFSYTQLENRLDKIGDGYAPFIKDRLATVADESGGQIDVDYSAPACKWDALPTPHSNTTRCFPQYIGGDSGDDPEKQWFNKYVVTSTTTTDRTGGAPDAVTTYDYLGDAAWHYDDDDGLTKKRFKTWSQWRGYGHVRVKTGGQGGGDALKTQEDSYFLRGMDGDRKEPSGGTKSVDVALGDDEGEPITDHESAAGVEYKTVTYSGPGGKALSKTVNRPWRHQTAKKVRDWGTVTANLTGVSHSKSWTSLDDGAGKDWRTTSVATEYDTAAGRPVQVDDRGDSTTASDNQCTRTTYATNTDKNILMLPSRVETVTGACADTPDRAKDVVSDVRTAYEGGAYGEAPTKGDATATATLKKHDGSKATYLESGATFDDYGRQLTATDLTADVTVTGNGDPVRSVRKDGRTTTTSYSPATGFAAKVTETTPPAKAADPDSAQTSVTELEPLRGQSQATVDTNGKRTELSYDALGRSSKVWLPDRRTSQTPSYEFTYFVDEGKPVAVRTQTLNNNGGQVPSYTIYDGFLRERQTQAVGPDGGRVLSDTFYDERGLTAKTFAPYYTEGNPNRDLFKPEDALSVESQTRTTYDGLGRPVQLRQIAGNGDGGKVLATTRTIYGGDRTTIIPPEGDTATTTLTDARDRTTELRQHHTRSGTADYDTTKYAYTPRGELAKVTDPAGNSWSYDYDQMGRQTSTDDPDKGKTTTTYDDRGQVTKTEDARKTVLSHIYDNLGRKTELREGSPTGELRAKWVYDTLGGAKGQLAESTRYVDGAAYTSKVTMLDSLYRPMKSAVVIPEKEGALAGTYQTGTQYLPSGLVGGVSYSKAGSLPGGSYNTTYDKETLRPLSVLGDGFKADTSYSLTGKPLQYTLGASGGKKIWATNTYEWGTQRLATSRVDREDQPGVDQHDTYRYDEAGNVLSVSDVSRTGTDTQCFNYDYLRRITEAWAQGDKTCGTTPAGDKIGGPAPYWHSYTYDKAGNRLTETLHDTSGATGDKAKDTERTYEYPKPGTAQPHTLTSVTTQQPGGTATKDSYGYDATGNTTARTLRGDTQKLTWDAEGHLAEVTEPDASGNSKAKTKAKVKTKASKTTEYLYDTDGNRLIARTPTETTLYLGHTEVTLPKGASKAKATRYTPLGGGHEAVTADDGTVTFTTADHQGTGQLSVAAADLKLNQRRTLPFGGPRGEQPKAWPGTKTFVGGTDDTTSTGLIHLGAREYDPTTGRFISVDPLMDLTDPQQMNGYAYGNNSPLVYSDATGMFSMSGVIGLMRSAKKLYNKAVSYYRSQRSDSNASPSFGGGGGRNIGGGYWGGSGSASNALYTGGGGGRMTQTEFGLPFNPIPFPKPPTPKQFFSDLTDLVTPDVDAAKGCWDEPGANWDCGSTAAEVFPFGKIFKAPAKALAKALKKAKRAEGSAGRAGKGVSRGCKCFLAGTDVLMADGSTKNIEKVELGDKVLATDPETGETSEREVTATIVTDDDKQFTELTISTPDGPEKLTATYEHPFWSVNQKAWVEAGDLKPGATLRTDDGRTVTVAATRQYGDHQRTYNLTIAGLHTYYVLAGETPVLVHNSNCSIDVDFASQSGAKIDPSDKRGQYSMAGRALQKHAGRNGNPNGWPTPSGRQNPGTWNATGQDMLDEILTHPGAAETRGRGRIGGQWQDVVDIRLPNGLGARFTPGGSFSGFLD</sequence>
<dbReference type="InterPro" id="IPR031325">
    <property type="entry name" value="RHS_repeat"/>
</dbReference>
<dbReference type="InterPro" id="IPR003587">
    <property type="entry name" value="Hint_dom_N"/>
</dbReference>
<dbReference type="EMBL" id="CP023695">
    <property type="protein sequence ID" value="QEV22620.1"/>
    <property type="molecule type" value="Genomic_DNA"/>
</dbReference>
<dbReference type="InterPro" id="IPR006530">
    <property type="entry name" value="YD"/>
</dbReference>
<feature type="region of interest" description="Disordered" evidence="1">
    <location>
        <begin position="97"/>
        <end position="116"/>
    </location>
</feature>
<dbReference type="OrthoDB" id="291011at2"/>
<dbReference type="Pfam" id="PF07591">
    <property type="entry name" value="PT-HINT"/>
    <property type="match status" value="1"/>
</dbReference>
<dbReference type="Gene3D" id="2.180.10.10">
    <property type="entry name" value="RHS repeat-associated core"/>
    <property type="match status" value="1"/>
</dbReference>
<feature type="region of interest" description="Disordered" evidence="1">
    <location>
        <begin position="1788"/>
        <end position="1810"/>
    </location>
</feature>
<feature type="region of interest" description="Disordered" evidence="1">
    <location>
        <begin position="2214"/>
        <end position="2237"/>
    </location>
</feature>
<dbReference type="InterPro" id="IPR050708">
    <property type="entry name" value="T6SS_VgrG/RHS"/>
</dbReference>
<dbReference type="SUPFAM" id="SSF51294">
    <property type="entry name" value="Hedgehog/intein (Hint) domain"/>
    <property type="match status" value="1"/>
</dbReference>
<feature type="region of interest" description="Disordered" evidence="1">
    <location>
        <begin position="779"/>
        <end position="807"/>
    </location>
</feature>
<feature type="compositionally biased region" description="Basic and acidic residues" evidence="1">
    <location>
        <begin position="1312"/>
        <end position="1323"/>
    </location>
</feature>
<evidence type="ECO:0000256" key="1">
    <source>
        <dbReference type="SAM" id="MobiDB-lite"/>
    </source>
</evidence>
<evidence type="ECO:0000313" key="4">
    <source>
        <dbReference type="Proteomes" id="UP000326553"/>
    </source>
</evidence>
<feature type="compositionally biased region" description="Polar residues" evidence="1">
    <location>
        <begin position="1626"/>
        <end position="1644"/>
    </location>
</feature>
<organism evidence="3 4">
    <name type="scientific">Streptomyces alboniger</name>
    <dbReference type="NCBI Taxonomy" id="132473"/>
    <lineage>
        <taxon>Bacteria</taxon>
        <taxon>Bacillati</taxon>
        <taxon>Actinomycetota</taxon>
        <taxon>Actinomycetes</taxon>
        <taxon>Kitasatosporales</taxon>
        <taxon>Streptomycetaceae</taxon>
        <taxon>Streptomyces</taxon>
        <taxon>Streptomyces aurantiacus group</taxon>
    </lineage>
</organism>
<gene>
    <name evidence="3" type="ORF">CP975_29475</name>
</gene>
<evidence type="ECO:0000313" key="3">
    <source>
        <dbReference type="EMBL" id="QEV22620.1"/>
    </source>
</evidence>
<keyword evidence="4" id="KW-1185">Reference proteome</keyword>
<dbReference type="PANTHER" id="PTHR32305">
    <property type="match status" value="1"/>
</dbReference>
<accession>A0A5J6HWA6</accession>
<dbReference type="RefSeq" id="WP_150478006.1">
    <property type="nucleotide sequence ID" value="NZ_CP023695.1"/>
</dbReference>
<reference evidence="3 4" key="1">
    <citation type="submission" date="2017-09" db="EMBL/GenBank/DDBJ databases">
        <authorList>
            <person name="Lee N."/>
            <person name="Cho B.-K."/>
        </authorList>
    </citation>
    <scope>NUCLEOTIDE SEQUENCE [LARGE SCALE GENOMIC DNA]</scope>
    <source>
        <strain evidence="3 4">ATCC 12461</strain>
    </source>
</reference>
<dbReference type="InterPro" id="IPR036844">
    <property type="entry name" value="Hint_dom_sf"/>
</dbReference>
<dbReference type="CDD" id="cd00081">
    <property type="entry name" value="Hint"/>
    <property type="match status" value="1"/>
</dbReference>
<feature type="region of interest" description="Disordered" evidence="1">
    <location>
        <begin position="1300"/>
        <end position="1323"/>
    </location>
</feature>
<dbReference type="PROSITE" id="PS50817">
    <property type="entry name" value="INTEIN_N_TER"/>
    <property type="match status" value="1"/>
</dbReference>
<dbReference type="Pfam" id="PF05593">
    <property type="entry name" value="RHS_repeat"/>
    <property type="match status" value="1"/>
</dbReference>